<gene>
    <name evidence="1" type="ORF">OE104_01975</name>
</gene>
<name>A0A9E8LW12_9BACI</name>
<dbReference type="EMBL" id="CP106878">
    <property type="protein sequence ID" value="WAA10136.1"/>
    <property type="molecule type" value="Genomic_DNA"/>
</dbReference>
<dbReference type="AlphaFoldDB" id="A0A9E8LW12"/>
<organism evidence="1 2">
    <name type="scientific">Fervidibacillus albus</name>
    <dbReference type="NCBI Taxonomy" id="2980026"/>
    <lineage>
        <taxon>Bacteria</taxon>
        <taxon>Bacillati</taxon>
        <taxon>Bacillota</taxon>
        <taxon>Bacilli</taxon>
        <taxon>Bacillales</taxon>
        <taxon>Bacillaceae</taxon>
        <taxon>Fervidibacillus</taxon>
    </lineage>
</organism>
<accession>A0A9E8LW12</accession>
<dbReference type="KEGG" id="faf:OE104_01975"/>
<protein>
    <submittedName>
        <fullName evidence="1">Uncharacterized protein</fullName>
    </submittedName>
</protein>
<reference evidence="1" key="1">
    <citation type="submission" date="2022-09" db="EMBL/GenBank/DDBJ databases">
        <title>Complete Genomes of Fervidibacillus albus and Fervidibacillus halotolerans isolated from tidal flat sediments.</title>
        <authorList>
            <person name="Kwon K.K."/>
            <person name="Yang S.-H."/>
            <person name="Park M.J."/>
            <person name="Oh H.-M."/>
        </authorList>
    </citation>
    <scope>NUCLEOTIDE SEQUENCE</scope>
    <source>
        <strain evidence="1">MEBiC13591</strain>
    </source>
</reference>
<evidence type="ECO:0000313" key="1">
    <source>
        <dbReference type="EMBL" id="WAA10136.1"/>
    </source>
</evidence>
<dbReference type="Proteomes" id="UP001164718">
    <property type="component" value="Chromosome"/>
</dbReference>
<evidence type="ECO:0000313" key="2">
    <source>
        <dbReference type="Proteomes" id="UP001164718"/>
    </source>
</evidence>
<proteinExistence type="predicted"/>
<keyword evidence="2" id="KW-1185">Reference proteome</keyword>
<dbReference type="RefSeq" id="WP_275417921.1">
    <property type="nucleotide sequence ID" value="NZ_CP106878.1"/>
</dbReference>
<sequence length="65" mass="7522">MSIIVRKKSSILFPFKYSLIAFVGEKTIRFPVNPDDQIIPVYRLATDDNLWLLLLKNDVKVIEGE</sequence>